<evidence type="ECO:0000256" key="3">
    <source>
        <dbReference type="SAM" id="SignalP"/>
    </source>
</evidence>
<dbReference type="InterPro" id="IPR050922">
    <property type="entry name" value="LytR/CpsA/Psr_CW_biosynth"/>
</dbReference>
<dbReference type="InterPro" id="IPR004474">
    <property type="entry name" value="LytR_CpsA_psr"/>
</dbReference>
<dbReference type="RefSeq" id="WP_289454601.1">
    <property type="nucleotide sequence ID" value="NZ_JAUCGQ010000001.1"/>
</dbReference>
<reference evidence="5 6" key="1">
    <citation type="submission" date="2023-06" db="EMBL/GenBank/DDBJ databases">
        <title>Cellulomonas sp. MW4 Whole genome sequence.</title>
        <authorList>
            <person name="Park S."/>
        </authorList>
    </citation>
    <scope>NUCLEOTIDE SEQUENCE [LARGE SCALE GENOMIC DNA]</scope>
    <source>
        <strain evidence="5 6">MW4</strain>
    </source>
</reference>
<feature type="compositionally biased region" description="Low complexity" evidence="2">
    <location>
        <begin position="378"/>
        <end position="397"/>
    </location>
</feature>
<dbReference type="NCBIfam" id="TIGR00350">
    <property type="entry name" value="lytR_cpsA_psr"/>
    <property type="match status" value="1"/>
</dbReference>
<feature type="domain" description="Cell envelope-related transcriptional attenuator" evidence="4">
    <location>
        <begin position="107"/>
        <end position="277"/>
    </location>
</feature>
<feature type="chain" id="PRO_5046786373" evidence="3">
    <location>
        <begin position="35"/>
        <end position="397"/>
    </location>
</feature>
<evidence type="ECO:0000256" key="2">
    <source>
        <dbReference type="SAM" id="MobiDB-lite"/>
    </source>
</evidence>
<gene>
    <name evidence="5" type="ORF">QRT04_07540</name>
</gene>
<dbReference type="EMBL" id="JAUCGQ010000001">
    <property type="protein sequence ID" value="MDM7854779.1"/>
    <property type="molecule type" value="Genomic_DNA"/>
</dbReference>
<evidence type="ECO:0000256" key="1">
    <source>
        <dbReference type="ARBA" id="ARBA00006068"/>
    </source>
</evidence>
<evidence type="ECO:0000313" key="5">
    <source>
        <dbReference type="EMBL" id="MDM7854779.1"/>
    </source>
</evidence>
<keyword evidence="6" id="KW-1185">Reference proteome</keyword>
<organism evidence="5 6">
    <name type="scientific">Cellulomonas alba</name>
    <dbReference type="NCBI Taxonomy" id="3053467"/>
    <lineage>
        <taxon>Bacteria</taxon>
        <taxon>Bacillati</taxon>
        <taxon>Actinomycetota</taxon>
        <taxon>Actinomycetes</taxon>
        <taxon>Micrococcales</taxon>
        <taxon>Cellulomonadaceae</taxon>
        <taxon>Cellulomonas</taxon>
    </lineage>
</organism>
<sequence>MTSARHARDLPRRHRALRTTALVATAVVVFTASAAAAVAQHLRSAVDVADTDQFLDGPRPTPLGTGGPHDGPPTDGFGGRAVNLLVIGTDSRDGENAELAGAVAGMRNDTTMVVHVAADRSRVDVVSIPRDSLVDIPSCKRHDGTRSPALARHQFNDAFSLGAGSDQNLASAAACVIRTVEQDTQVPIDASIVVKMDGVADVVGALGGLKICIPEHMESPKAGHLVLDKGWHRFDGRTAIQFLRARTGTGDGLELGSDLSRITRQQQFIDALSAQLRSEHLLAKPVELLHVLDAVARSLSVSRVLADPRTLAGLAYSLRDLGPSAVEHEMVPVVDAPARADAGRVLWTAAAEPLWARIRADRPLHATPRPAGSGGATSTGHATPPATAPAGKPATCG</sequence>
<comment type="similarity">
    <text evidence="1">Belongs to the LytR/CpsA/Psr (LCP) family.</text>
</comment>
<feature type="signal peptide" evidence="3">
    <location>
        <begin position="1"/>
        <end position="34"/>
    </location>
</feature>
<dbReference type="Gene3D" id="3.40.630.190">
    <property type="entry name" value="LCP protein"/>
    <property type="match status" value="1"/>
</dbReference>
<name>A0ABT7SFG7_9CELL</name>
<comment type="caution">
    <text evidence="5">The sequence shown here is derived from an EMBL/GenBank/DDBJ whole genome shotgun (WGS) entry which is preliminary data.</text>
</comment>
<dbReference type="Proteomes" id="UP001529338">
    <property type="component" value="Unassembled WGS sequence"/>
</dbReference>
<evidence type="ECO:0000313" key="6">
    <source>
        <dbReference type="Proteomes" id="UP001529338"/>
    </source>
</evidence>
<feature type="region of interest" description="Disordered" evidence="2">
    <location>
        <begin position="361"/>
        <end position="397"/>
    </location>
</feature>
<accession>A0ABT7SFG7</accession>
<feature type="region of interest" description="Disordered" evidence="2">
    <location>
        <begin position="51"/>
        <end position="78"/>
    </location>
</feature>
<keyword evidence="3" id="KW-0732">Signal</keyword>
<dbReference type="PANTHER" id="PTHR33392">
    <property type="entry name" value="POLYISOPRENYL-TEICHOIC ACID--PEPTIDOGLYCAN TEICHOIC ACID TRANSFERASE TAGU"/>
    <property type="match status" value="1"/>
</dbReference>
<dbReference type="Pfam" id="PF03816">
    <property type="entry name" value="LytR_cpsA_psr"/>
    <property type="match status" value="1"/>
</dbReference>
<evidence type="ECO:0000259" key="4">
    <source>
        <dbReference type="Pfam" id="PF03816"/>
    </source>
</evidence>
<protein>
    <submittedName>
        <fullName evidence="5">LCP family protein</fullName>
    </submittedName>
</protein>
<proteinExistence type="inferred from homology"/>
<dbReference type="PANTHER" id="PTHR33392:SF6">
    <property type="entry name" value="POLYISOPRENYL-TEICHOIC ACID--PEPTIDOGLYCAN TEICHOIC ACID TRANSFERASE TAGU"/>
    <property type="match status" value="1"/>
</dbReference>